<organism evidence="1 2">
    <name type="scientific">Diphasiastrum complanatum</name>
    <name type="common">Issler's clubmoss</name>
    <name type="synonym">Lycopodium complanatum</name>
    <dbReference type="NCBI Taxonomy" id="34168"/>
    <lineage>
        <taxon>Eukaryota</taxon>
        <taxon>Viridiplantae</taxon>
        <taxon>Streptophyta</taxon>
        <taxon>Embryophyta</taxon>
        <taxon>Tracheophyta</taxon>
        <taxon>Lycopodiopsida</taxon>
        <taxon>Lycopodiales</taxon>
        <taxon>Lycopodiaceae</taxon>
        <taxon>Lycopodioideae</taxon>
        <taxon>Diphasiastrum</taxon>
    </lineage>
</organism>
<evidence type="ECO:0000313" key="2">
    <source>
        <dbReference type="Proteomes" id="UP001162992"/>
    </source>
</evidence>
<accession>A0ACC2A8F4</accession>
<comment type="caution">
    <text evidence="1">The sequence shown here is derived from an EMBL/GenBank/DDBJ whole genome shotgun (WGS) entry which is preliminary data.</text>
</comment>
<dbReference type="Proteomes" id="UP001162992">
    <property type="component" value="Chromosome 23"/>
</dbReference>
<reference evidence="2" key="1">
    <citation type="journal article" date="2024" name="Proc. Natl. Acad. Sci. U.S.A.">
        <title>Extraordinary preservation of gene collinearity over three hundred million years revealed in homosporous lycophytes.</title>
        <authorList>
            <person name="Li C."/>
            <person name="Wickell D."/>
            <person name="Kuo L.Y."/>
            <person name="Chen X."/>
            <person name="Nie B."/>
            <person name="Liao X."/>
            <person name="Peng D."/>
            <person name="Ji J."/>
            <person name="Jenkins J."/>
            <person name="Williams M."/>
            <person name="Shu S."/>
            <person name="Plott C."/>
            <person name="Barry K."/>
            <person name="Rajasekar S."/>
            <person name="Grimwood J."/>
            <person name="Han X."/>
            <person name="Sun S."/>
            <person name="Hou Z."/>
            <person name="He W."/>
            <person name="Dai G."/>
            <person name="Sun C."/>
            <person name="Schmutz J."/>
            <person name="Leebens-Mack J.H."/>
            <person name="Li F.W."/>
            <person name="Wang L."/>
        </authorList>
    </citation>
    <scope>NUCLEOTIDE SEQUENCE [LARGE SCALE GENOMIC DNA]</scope>
    <source>
        <strain evidence="2">cv. PW_Plant_1</strain>
    </source>
</reference>
<sequence>MAWEEPSSSSSSSSSSASAPYSPSSSSFASGSRMPRLAGASSGLPESFVEAVVYELALQIFTARDPLSVAPVIANVFRVCSTWRNVSRSELLWKNLCRAIWHVENRYEGLSWRQQYVRVHLTSLNFKKGNPKHHILDYETSQESNENGIGNVCRCLAISGRYMAGGFFDGSVRIFDLRSRLCISTMKSGHEDRFGPLSRAIAGLFVELETVVFASLEGSVFTANIFQSFPRCVYVGNVIQDGALINFTGSNRWWVGLYAGSPGNCIRIWDATSQETVFRGGNIMDNDAMSGWNLFVEQAGQIGRVQISNDALLVAASRTSLNISDIENDGLYPRLEREEQMAVEALAVKDDKMLTASYDGSACIRSLPDLDEVCRIENLDVEDAGQLSGSLNSRQCFLCISGEINVWDAISGVHLYNLEEPVGDAYDLVASDEYVVASNPDFGLNLWDFTP</sequence>
<evidence type="ECO:0000313" key="1">
    <source>
        <dbReference type="EMBL" id="KAJ7513776.1"/>
    </source>
</evidence>
<name>A0ACC2A8F4_DIPCM</name>
<protein>
    <submittedName>
        <fullName evidence="1">Uncharacterized protein</fullName>
    </submittedName>
</protein>
<proteinExistence type="predicted"/>
<keyword evidence="2" id="KW-1185">Reference proteome</keyword>
<dbReference type="EMBL" id="CM055114">
    <property type="protein sequence ID" value="KAJ7513776.1"/>
    <property type="molecule type" value="Genomic_DNA"/>
</dbReference>
<gene>
    <name evidence="1" type="ORF">O6H91_23G013700</name>
</gene>